<protein>
    <submittedName>
        <fullName evidence="1">31647_t:CDS:1</fullName>
    </submittedName>
</protein>
<feature type="non-terminal residue" evidence="1">
    <location>
        <position position="1"/>
    </location>
</feature>
<dbReference type="Proteomes" id="UP000789920">
    <property type="component" value="Unassembled WGS sequence"/>
</dbReference>
<gene>
    <name evidence="1" type="ORF">RPERSI_LOCUS11768</name>
</gene>
<accession>A0ACA9PWW7</accession>
<dbReference type="EMBL" id="CAJVQC010024523">
    <property type="protein sequence ID" value="CAG8726782.1"/>
    <property type="molecule type" value="Genomic_DNA"/>
</dbReference>
<evidence type="ECO:0000313" key="2">
    <source>
        <dbReference type="Proteomes" id="UP000789920"/>
    </source>
</evidence>
<name>A0ACA9PWW7_9GLOM</name>
<organism evidence="1 2">
    <name type="scientific">Racocetra persica</name>
    <dbReference type="NCBI Taxonomy" id="160502"/>
    <lineage>
        <taxon>Eukaryota</taxon>
        <taxon>Fungi</taxon>
        <taxon>Fungi incertae sedis</taxon>
        <taxon>Mucoromycota</taxon>
        <taxon>Glomeromycotina</taxon>
        <taxon>Glomeromycetes</taxon>
        <taxon>Diversisporales</taxon>
        <taxon>Gigasporaceae</taxon>
        <taxon>Racocetra</taxon>
    </lineage>
</organism>
<keyword evidence="2" id="KW-1185">Reference proteome</keyword>
<reference evidence="1" key="1">
    <citation type="submission" date="2021-06" db="EMBL/GenBank/DDBJ databases">
        <authorList>
            <person name="Kallberg Y."/>
            <person name="Tangrot J."/>
            <person name="Rosling A."/>
        </authorList>
    </citation>
    <scope>NUCLEOTIDE SEQUENCE</scope>
    <source>
        <strain evidence="1">MA461A</strain>
    </source>
</reference>
<evidence type="ECO:0000313" key="1">
    <source>
        <dbReference type="EMBL" id="CAG8726782.1"/>
    </source>
</evidence>
<proteinExistence type="predicted"/>
<sequence length="61" mass="6770">PSVFAFFEFNFQVGFACILGTSFFVLGVVQVQLTLRLSSELAFGFCFLRVQPSGGLRLSWS</sequence>
<comment type="caution">
    <text evidence="1">The sequence shown here is derived from an EMBL/GenBank/DDBJ whole genome shotgun (WGS) entry which is preliminary data.</text>
</comment>